<evidence type="ECO:0000313" key="2">
    <source>
        <dbReference type="Proteomes" id="UP000031364"/>
    </source>
</evidence>
<dbReference type="Proteomes" id="UP000031364">
    <property type="component" value="Unassembled WGS sequence"/>
</dbReference>
<dbReference type="RefSeq" id="WP_043673271.1">
    <property type="nucleotide sequence ID" value="NZ_BDCI01000020.1"/>
</dbReference>
<protein>
    <submittedName>
        <fullName evidence="1">Phosphoribosyltransferase</fullName>
    </submittedName>
</protein>
<keyword evidence="1" id="KW-0328">Glycosyltransferase</keyword>
<dbReference type="Gene3D" id="3.40.50.2020">
    <property type="match status" value="1"/>
</dbReference>
<accession>A0ABR4ZCQ6</accession>
<name>A0ABR4ZCQ6_9NOCA</name>
<gene>
    <name evidence="1" type="ORF">FG87_21100</name>
</gene>
<dbReference type="SUPFAM" id="SSF53271">
    <property type="entry name" value="PRTase-like"/>
    <property type="match status" value="1"/>
</dbReference>
<dbReference type="PANTHER" id="PTHR47505">
    <property type="entry name" value="DNA UTILIZATION PROTEIN YHGH"/>
    <property type="match status" value="1"/>
</dbReference>
<reference evidence="1 2" key="1">
    <citation type="journal article" date="2014" name="Int. J. Syst. Evol. Microbiol.">
        <title>Nocardia vulneris sp. nov., isolated from wounds of human patients in North America.</title>
        <authorList>
            <person name="Lasker B.A."/>
            <person name="Bell M."/>
            <person name="Klenk H.P."/>
            <person name="Sproer C."/>
            <person name="Schumann C."/>
            <person name="Schumann P."/>
            <person name="Brown J.M."/>
        </authorList>
    </citation>
    <scope>NUCLEOTIDE SEQUENCE [LARGE SCALE GENOMIC DNA]</scope>
    <source>
        <strain evidence="1 2">W9851</strain>
    </source>
</reference>
<keyword evidence="1" id="KW-0808">Transferase</keyword>
<dbReference type="PANTHER" id="PTHR47505:SF1">
    <property type="entry name" value="DNA UTILIZATION PROTEIN YHGH"/>
    <property type="match status" value="1"/>
</dbReference>
<sequence length="213" mass="22164">MRTLLDLILPSACAGCGQPGVGWCAACAATLTGPPIRVRPRLDPGVPCWALGPYRGPARRAVLAAKESGRTDLAAPIGRALAGALARLRADRPLVLVPAPSRGVAARRRGGDPVVAAAEIAVSWLPDSRMVSVLRVWWGVQDSVGLTPRERAHNLQDRVTTVPGSAALCRIAENAEVVVVDDVLTTGATVRESVRALARIGVPARAVLVTCAA</sequence>
<keyword evidence="2" id="KW-1185">Reference proteome</keyword>
<evidence type="ECO:0000313" key="1">
    <source>
        <dbReference type="EMBL" id="KIA63132.1"/>
    </source>
</evidence>
<dbReference type="EMBL" id="JNFP01000025">
    <property type="protein sequence ID" value="KIA63132.1"/>
    <property type="molecule type" value="Genomic_DNA"/>
</dbReference>
<proteinExistence type="predicted"/>
<dbReference type="InterPro" id="IPR051910">
    <property type="entry name" value="ComF/GntX_DNA_util-trans"/>
</dbReference>
<comment type="caution">
    <text evidence="1">The sequence shown here is derived from an EMBL/GenBank/DDBJ whole genome shotgun (WGS) entry which is preliminary data.</text>
</comment>
<dbReference type="GO" id="GO:0016757">
    <property type="term" value="F:glycosyltransferase activity"/>
    <property type="evidence" value="ECO:0007669"/>
    <property type="project" value="UniProtKB-KW"/>
</dbReference>
<organism evidence="1 2">
    <name type="scientific">Nocardia vulneris</name>
    <dbReference type="NCBI Taxonomy" id="1141657"/>
    <lineage>
        <taxon>Bacteria</taxon>
        <taxon>Bacillati</taxon>
        <taxon>Actinomycetota</taxon>
        <taxon>Actinomycetes</taxon>
        <taxon>Mycobacteriales</taxon>
        <taxon>Nocardiaceae</taxon>
        <taxon>Nocardia</taxon>
    </lineage>
</organism>
<dbReference type="InterPro" id="IPR029057">
    <property type="entry name" value="PRTase-like"/>
</dbReference>